<evidence type="ECO:0000259" key="6">
    <source>
        <dbReference type="PROSITE" id="PS50893"/>
    </source>
</evidence>
<evidence type="ECO:0000256" key="3">
    <source>
        <dbReference type="ARBA" id="ARBA00022741"/>
    </source>
</evidence>
<dbReference type="InterPro" id="IPR003593">
    <property type="entry name" value="AAA+_ATPase"/>
</dbReference>
<gene>
    <name evidence="7" type="ORF">AVDCRST_MAG63-5044</name>
</gene>
<dbReference type="PANTHER" id="PTHR46743">
    <property type="entry name" value="TEICHOIC ACIDS EXPORT ATP-BINDING PROTEIN TAGH"/>
    <property type="match status" value="1"/>
</dbReference>
<dbReference type="InterPro" id="IPR015860">
    <property type="entry name" value="ABC_transpr_TagH-like"/>
</dbReference>
<keyword evidence="2" id="KW-0813">Transport</keyword>
<keyword evidence="4 7" id="KW-0067">ATP-binding</keyword>
<dbReference type="Pfam" id="PF00005">
    <property type="entry name" value="ABC_tran"/>
    <property type="match status" value="1"/>
</dbReference>
<dbReference type="InterPro" id="IPR027417">
    <property type="entry name" value="P-loop_NTPase"/>
</dbReference>
<keyword evidence="3" id="KW-0547">Nucleotide-binding</keyword>
<dbReference type="CDD" id="cd10147">
    <property type="entry name" value="Wzt_C-like"/>
    <property type="match status" value="1"/>
</dbReference>
<proteinExistence type="inferred from homology"/>
<evidence type="ECO:0000313" key="7">
    <source>
        <dbReference type="EMBL" id="CAA9299035.1"/>
    </source>
</evidence>
<dbReference type="PROSITE" id="PS50893">
    <property type="entry name" value="ABC_TRANSPORTER_2"/>
    <property type="match status" value="1"/>
</dbReference>
<protein>
    <submittedName>
        <fullName evidence="7">Teichoic acid export ATP-binding protein TagH</fullName>
        <ecNumber evidence="7">3.6.3.40</ecNumber>
    </submittedName>
</protein>
<feature type="domain" description="ABC transporter" evidence="6">
    <location>
        <begin position="24"/>
        <end position="250"/>
    </location>
</feature>
<keyword evidence="7" id="KW-0378">Hydrolase</keyword>
<dbReference type="EC" id="3.6.3.40" evidence="7"/>
<accession>A0A6J4KA60</accession>
<dbReference type="GO" id="GO:0140359">
    <property type="term" value="F:ABC-type transporter activity"/>
    <property type="evidence" value="ECO:0007669"/>
    <property type="project" value="InterPro"/>
</dbReference>
<name>A0A6J4KA60_9BACT</name>
<evidence type="ECO:0000256" key="5">
    <source>
        <dbReference type="SAM" id="MobiDB-lite"/>
    </source>
</evidence>
<dbReference type="InterPro" id="IPR050683">
    <property type="entry name" value="Bact_Polysacc_Export_ATP-bd"/>
</dbReference>
<reference evidence="7" key="1">
    <citation type="submission" date="2020-02" db="EMBL/GenBank/DDBJ databases">
        <authorList>
            <person name="Meier V. D."/>
        </authorList>
    </citation>
    <scope>NUCLEOTIDE SEQUENCE</scope>
    <source>
        <strain evidence="7">AVDCRST_MAG63</strain>
    </source>
</reference>
<evidence type="ECO:0000256" key="2">
    <source>
        <dbReference type="ARBA" id="ARBA00022448"/>
    </source>
</evidence>
<evidence type="ECO:0000256" key="4">
    <source>
        <dbReference type="ARBA" id="ARBA00022840"/>
    </source>
</evidence>
<dbReference type="InterPro" id="IPR029439">
    <property type="entry name" value="Wzt_C"/>
</dbReference>
<dbReference type="AlphaFoldDB" id="A0A6J4KA60"/>
<dbReference type="CDD" id="cd03220">
    <property type="entry name" value="ABC_KpsT_Wzt"/>
    <property type="match status" value="1"/>
</dbReference>
<dbReference type="GO" id="GO:0005524">
    <property type="term" value="F:ATP binding"/>
    <property type="evidence" value="ECO:0007669"/>
    <property type="project" value="UniProtKB-KW"/>
</dbReference>
<dbReference type="GO" id="GO:0016887">
    <property type="term" value="F:ATP hydrolysis activity"/>
    <property type="evidence" value="ECO:0007669"/>
    <property type="project" value="InterPro"/>
</dbReference>
<feature type="compositionally biased region" description="Basic and acidic residues" evidence="5">
    <location>
        <begin position="285"/>
        <end position="306"/>
    </location>
</feature>
<dbReference type="PANTHER" id="PTHR46743:SF2">
    <property type="entry name" value="TEICHOIC ACIDS EXPORT ATP-BINDING PROTEIN TAGH"/>
    <property type="match status" value="1"/>
</dbReference>
<feature type="region of interest" description="Disordered" evidence="5">
    <location>
        <begin position="473"/>
        <end position="497"/>
    </location>
</feature>
<evidence type="ECO:0000256" key="1">
    <source>
        <dbReference type="ARBA" id="ARBA00005417"/>
    </source>
</evidence>
<comment type="similarity">
    <text evidence="1">Belongs to the ABC transporter superfamily.</text>
</comment>
<feature type="region of interest" description="Disordered" evidence="5">
    <location>
        <begin position="273"/>
        <end position="306"/>
    </location>
</feature>
<sequence>MNPIIEVENLSKRFRLSADRPSDLREALVGRVRKKSPDPSREFWALQDISFAVEPGNAMGIVGHNGSGKSTMLKILTGMMKPTSGAIRTRGRIGALIEVGAGFHMDLSGRENVFLNGSILGLSRREIARKFDAIVDFAGLEQFIDTPVKRYSSGMYMRLGFAIAAHIDPDILIVDEVLAVGDTQFRRKCMARMKEFVHNGGTILFVSHAMAEVAELCERCVWLDHGRILHDGPTQEAIDRYMTLVVEREDEEFKRHHPEEWAERRRQEEEAERRRQEEEALQQRAAEEREREESERRRAEEAERSRMVMEQVWPDPATAPGNETVRLHRACGRPEAGRPGDPLTVRTPIALEFSYWNHKPGARLNLSLQLFDESDTLVFATYPGQEPRWHGRPLPVGLFHSVCHIPGDLLNDGLYRVQLLVVESAAAVMVIHDEPSILKFQVQDAPDLRGEWDGDWPGLIRPNLIWSTELVEQGPGPETAHRMERATTAAGTGRKGR</sequence>
<dbReference type="Gene3D" id="3.40.50.300">
    <property type="entry name" value="P-loop containing nucleotide triphosphate hydrolases"/>
    <property type="match status" value="1"/>
</dbReference>
<dbReference type="SMART" id="SM00382">
    <property type="entry name" value="AAA"/>
    <property type="match status" value="1"/>
</dbReference>
<dbReference type="GO" id="GO:0016020">
    <property type="term" value="C:membrane"/>
    <property type="evidence" value="ECO:0007669"/>
    <property type="project" value="InterPro"/>
</dbReference>
<dbReference type="InterPro" id="IPR003439">
    <property type="entry name" value="ABC_transporter-like_ATP-bd"/>
</dbReference>
<organism evidence="7">
    <name type="scientific">uncultured Armatimonadetes bacterium</name>
    <dbReference type="NCBI Taxonomy" id="157466"/>
    <lineage>
        <taxon>Bacteria</taxon>
        <taxon>Bacillati</taxon>
        <taxon>Armatimonadota</taxon>
        <taxon>environmental samples</taxon>
    </lineage>
</organism>
<dbReference type="EMBL" id="CADCTO010000702">
    <property type="protein sequence ID" value="CAA9299035.1"/>
    <property type="molecule type" value="Genomic_DNA"/>
</dbReference>
<dbReference type="SUPFAM" id="SSF52540">
    <property type="entry name" value="P-loop containing nucleoside triphosphate hydrolases"/>
    <property type="match status" value="1"/>
</dbReference>